<feature type="domain" description="SANT" evidence="3">
    <location>
        <begin position="1077"/>
        <end position="1129"/>
    </location>
</feature>
<feature type="compositionally biased region" description="Basic residues" evidence="1">
    <location>
        <begin position="1137"/>
        <end position="1155"/>
    </location>
</feature>
<feature type="region of interest" description="Disordered" evidence="1">
    <location>
        <begin position="638"/>
        <end position="756"/>
    </location>
</feature>
<accession>A0A9W6WD99</accession>
<feature type="compositionally biased region" description="Polar residues" evidence="1">
    <location>
        <begin position="1308"/>
        <end position="1317"/>
    </location>
</feature>
<feature type="region of interest" description="Disordered" evidence="1">
    <location>
        <begin position="1136"/>
        <end position="1263"/>
    </location>
</feature>
<keyword evidence="5" id="KW-1185">Reference proteome</keyword>
<dbReference type="PROSITE" id="PS50090">
    <property type="entry name" value="MYB_LIKE"/>
    <property type="match status" value="1"/>
</dbReference>
<feature type="compositionally biased region" description="Low complexity" evidence="1">
    <location>
        <begin position="1944"/>
        <end position="1971"/>
    </location>
</feature>
<feature type="region of interest" description="Disordered" evidence="1">
    <location>
        <begin position="1308"/>
        <end position="1335"/>
    </location>
</feature>
<gene>
    <name evidence="4" type="ORF">Cboi02_000028100</name>
</gene>
<feature type="compositionally biased region" description="Basic and acidic residues" evidence="1">
    <location>
        <begin position="38"/>
        <end position="58"/>
    </location>
</feature>
<feature type="compositionally biased region" description="Low complexity" evidence="1">
    <location>
        <begin position="308"/>
        <end position="330"/>
    </location>
</feature>
<dbReference type="InterPro" id="IPR001005">
    <property type="entry name" value="SANT/Myb"/>
</dbReference>
<feature type="compositionally biased region" description="Polar residues" evidence="1">
    <location>
        <begin position="1233"/>
        <end position="1256"/>
    </location>
</feature>
<feature type="compositionally biased region" description="Low complexity" evidence="1">
    <location>
        <begin position="1892"/>
        <end position="1908"/>
    </location>
</feature>
<comment type="caution">
    <text evidence="4">The sequence shown here is derived from an EMBL/GenBank/DDBJ whole genome shotgun (WGS) entry which is preliminary data.</text>
</comment>
<feature type="compositionally biased region" description="Low complexity" evidence="1">
    <location>
        <begin position="1756"/>
        <end position="1766"/>
    </location>
</feature>
<organism evidence="4 5">
    <name type="scientific">Candida boidinii</name>
    <name type="common">Yeast</name>
    <dbReference type="NCBI Taxonomy" id="5477"/>
    <lineage>
        <taxon>Eukaryota</taxon>
        <taxon>Fungi</taxon>
        <taxon>Dikarya</taxon>
        <taxon>Ascomycota</taxon>
        <taxon>Saccharomycotina</taxon>
        <taxon>Pichiomycetes</taxon>
        <taxon>Pichiales</taxon>
        <taxon>Pichiaceae</taxon>
        <taxon>Ogataea</taxon>
        <taxon>Ogataea/Candida clade</taxon>
    </lineage>
</organism>
<dbReference type="InterPro" id="IPR017884">
    <property type="entry name" value="SANT_dom"/>
</dbReference>
<feature type="compositionally biased region" description="Polar residues" evidence="1">
    <location>
        <begin position="154"/>
        <end position="174"/>
    </location>
</feature>
<feature type="compositionally biased region" description="Basic and acidic residues" evidence="1">
    <location>
        <begin position="1575"/>
        <end position="1586"/>
    </location>
</feature>
<feature type="compositionally biased region" description="Low complexity" evidence="1">
    <location>
        <begin position="67"/>
        <end position="131"/>
    </location>
</feature>
<feature type="compositionally biased region" description="Basic and acidic residues" evidence="1">
    <location>
        <begin position="737"/>
        <end position="756"/>
    </location>
</feature>
<feature type="region of interest" description="Disordered" evidence="1">
    <location>
        <begin position="1944"/>
        <end position="1986"/>
    </location>
</feature>
<dbReference type="GO" id="GO:0034967">
    <property type="term" value="C:Set3 complex"/>
    <property type="evidence" value="ECO:0007669"/>
    <property type="project" value="TreeGrafter"/>
</dbReference>
<feature type="compositionally biased region" description="Low complexity" evidence="1">
    <location>
        <begin position="12"/>
        <end position="37"/>
    </location>
</feature>
<feature type="compositionally biased region" description="Basic and acidic residues" evidence="1">
    <location>
        <begin position="382"/>
        <end position="392"/>
    </location>
</feature>
<feature type="compositionally biased region" description="Polar residues" evidence="1">
    <location>
        <begin position="1652"/>
        <end position="1664"/>
    </location>
</feature>
<feature type="region of interest" description="Disordered" evidence="1">
    <location>
        <begin position="976"/>
        <end position="1010"/>
    </location>
</feature>
<dbReference type="CDD" id="cd00167">
    <property type="entry name" value="SANT"/>
    <property type="match status" value="2"/>
</dbReference>
<dbReference type="PROSITE" id="PS51293">
    <property type="entry name" value="SANT"/>
    <property type="match status" value="1"/>
</dbReference>
<protein>
    <submittedName>
        <fullName evidence="4">Unnamed protein product</fullName>
    </submittedName>
</protein>
<feature type="compositionally biased region" description="Polar residues" evidence="1">
    <location>
        <begin position="1499"/>
        <end position="1517"/>
    </location>
</feature>
<evidence type="ECO:0000259" key="2">
    <source>
        <dbReference type="PROSITE" id="PS50090"/>
    </source>
</evidence>
<dbReference type="InterPro" id="IPR051571">
    <property type="entry name" value="N-CoR_corepressor"/>
</dbReference>
<feature type="compositionally biased region" description="Polar residues" evidence="1">
    <location>
        <begin position="1725"/>
        <end position="1748"/>
    </location>
</feature>
<feature type="compositionally biased region" description="Low complexity" evidence="1">
    <location>
        <begin position="229"/>
        <end position="266"/>
    </location>
</feature>
<feature type="compositionally biased region" description="Low complexity" evidence="1">
    <location>
        <begin position="186"/>
        <end position="202"/>
    </location>
</feature>
<feature type="compositionally biased region" description="Polar residues" evidence="1">
    <location>
        <begin position="845"/>
        <end position="855"/>
    </location>
</feature>
<evidence type="ECO:0000313" key="5">
    <source>
        <dbReference type="Proteomes" id="UP001165120"/>
    </source>
</evidence>
<feature type="compositionally biased region" description="Polar residues" evidence="1">
    <location>
        <begin position="398"/>
        <end position="408"/>
    </location>
</feature>
<dbReference type="Pfam" id="PF00249">
    <property type="entry name" value="Myb_DNA-binding"/>
    <property type="match status" value="2"/>
</dbReference>
<dbReference type="Proteomes" id="UP001165120">
    <property type="component" value="Unassembled WGS sequence"/>
</dbReference>
<feature type="region of interest" description="Disordered" evidence="1">
    <location>
        <begin position="835"/>
        <end position="867"/>
    </location>
</feature>
<dbReference type="EMBL" id="BSXN01000050">
    <property type="protein sequence ID" value="GME66841.1"/>
    <property type="molecule type" value="Genomic_DNA"/>
</dbReference>
<feature type="compositionally biased region" description="Polar residues" evidence="1">
    <location>
        <begin position="1185"/>
        <end position="1210"/>
    </location>
</feature>
<feature type="compositionally biased region" description="Polar residues" evidence="1">
    <location>
        <begin position="133"/>
        <end position="144"/>
    </location>
</feature>
<feature type="region of interest" description="Disordered" evidence="1">
    <location>
        <begin position="1652"/>
        <end position="1676"/>
    </location>
</feature>
<dbReference type="SUPFAM" id="SSF46689">
    <property type="entry name" value="Homeodomain-like"/>
    <property type="match status" value="2"/>
</dbReference>
<feature type="compositionally biased region" description="Polar residues" evidence="1">
    <location>
        <begin position="469"/>
        <end position="486"/>
    </location>
</feature>
<feature type="compositionally biased region" description="Basic and acidic residues" evidence="1">
    <location>
        <begin position="540"/>
        <end position="594"/>
    </location>
</feature>
<reference evidence="4" key="1">
    <citation type="submission" date="2023-04" db="EMBL/GenBank/DDBJ databases">
        <title>Candida boidinii NBRC 10035.</title>
        <authorList>
            <person name="Ichikawa N."/>
            <person name="Sato H."/>
            <person name="Tonouchi N."/>
        </authorList>
    </citation>
    <scope>NUCLEOTIDE SEQUENCE</scope>
    <source>
        <strain evidence="4">NBRC 10035</strain>
    </source>
</reference>
<feature type="region of interest" description="Disordered" evidence="1">
    <location>
        <begin position="223"/>
        <end position="458"/>
    </location>
</feature>
<evidence type="ECO:0000313" key="4">
    <source>
        <dbReference type="EMBL" id="GME66841.1"/>
    </source>
</evidence>
<feature type="compositionally biased region" description="Basic and acidic residues" evidence="1">
    <location>
        <begin position="680"/>
        <end position="690"/>
    </location>
</feature>
<feature type="region of interest" description="Disordered" evidence="1">
    <location>
        <begin position="1"/>
        <end position="204"/>
    </location>
</feature>
<dbReference type="PANTHER" id="PTHR13992:SF39">
    <property type="entry name" value="SMRTER, ISOFORM G"/>
    <property type="match status" value="1"/>
</dbReference>
<feature type="region of interest" description="Disordered" evidence="1">
    <location>
        <begin position="1495"/>
        <end position="1586"/>
    </location>
</feature>
<dbReference type="PANTHER" id="PTHR13992">
    <property type="entry name" value="NUCLEAR RECEPTOR CO-REPRESSOR RELATED NCOR"/>
    <property type="match status" value="1"/>
</dbReference>
<feature type="region of interest" description="Disordered" evidence="1">
    <location>
        <begin position="1725"/>
        <end position="1772"/>
    </location>
</feature>
<dbReference type="Gene3D" id="1.10.10.60">
    <property type="entry name" value="Homeodomain-like"/>
    <property type="match status" value="2"/>
</dbReference>
<feature type="compositionally biased region" description="Acidic residues" evidence="1">
    <location>
        <begin position="705"/>
        <end position="717"/>
    </location>
</feature>
<feature type="compositionally biased region" description="Basic and acidic residues" evidence="1">
    <location>
        <begin position="976"/>
        <end position="994"/>
    </location>
</feature>
<dbReference type="InterPro" id="IPR009057">
    <property type="entry name" value="Homeodomain-like_sf"/>
</dbReference>
<dbReference type="SMART" id="SM00717">
    <property type="entry name" value="SANT"/>
    <property type="match status" value="2"/>
</dbReference>
<feature type="compositionally biased region" description="Polar residues" evidence="1">
    <location>
        <begin position="1160"/>
        <end position="1175"/>
    </location>
</feature>
<dbReference type="GO" id="GO:0006357">
    <property type="term" value="P:regulation of transcription by RNA polymerase II"/>
    <property type="evidence" value="ECO:0007669"/>
    <property type="project" value="TreeGrafter"/>
</dbReference>
<proteinExistence type="predicted"/>
<feature type="compositionally biased region" description="Low complexity" evidence="1">
    <location>
        <begin position="410"/>
        <end position="449"/>
    </location>
</feature>
<evidence type="ECO:0000259" key="3">
    <source>
        <dbReference type="PROSITE" id="PS51293"/>
    </source>
</evidence>
<feature type="region of interest" description="Disordered" evidence="1">
    <location>
        <begin position="469"/>
        <end position="488"/>
    </location>
</feature>
<feature type="compositionally biased region" description="Low complexity" evidence="1">
    <location>
        <begin position="1537"/>
        <end position="1572"/>
    </location>
</feature>
<feature type="region of interest" description="Disordered" evidence="1">
    <location>
        <begin position="540"/>
        <end position="615"/>
    </location>
</feature>
<feature type="domain" description="Myb-like" evidence="2">
    <location>
        <begin position="1584"/>
        <end position="1630"/>
    </location>
</feature>
<feature type="compositionally biased region" description="Low complexity" evidence="1">
    <location>
        <begin position="277"/>
        <end position="294"/>
    </location>
</feature>
<feature type="region of interest" description="Disordered" evidence="1">
    <location>
        <begin position="1889"/>
        <end position="1908"/>
    </location>
</feature>
<evidence type="ECO:0000256" key="1">
    <source>
        <dbReference type="SAM" id="MobiDB-lite"/>
    </source>
</evidence>
<feature type="compositionally biased region" description="Acidic residues" evidence="1">
    <location>
        <begin position="643"/>
        <end position="655"/>
    </location>
</feature>
<sequence length="2071" mass="227827">MPLSSEYSRGFNPNKLNNNPNINTSNNNNPNNSNTNTNRDRERDRDGNGKYYKDDKQRYGGNRRYGSSSYQQNNHPHQSSHSYSSYPPYLQNASYPSNGNSNGSNAPSSSNSNAYGTSNSSSGSPSNTAPYAQQGTINPFSSRRQNSHQEHLSESSSGKTTENQSQATQPNSQRDSIHGHYKRQSSETNINNISNTKNSIPSYGSNSFKGSYGASVYRSSHPSEYYDGNSDNNSSLSSTNNTNTTTNNNNNNKHSNFRSRNSSLSNPEINPGQPSKNNTNINNSTSNNATNNINGQSSRDQYKDDSSSPHSSSNPSSQNSSSYNPSLSYSNRRHLSYGKERGYHDPSSNNPHAYSKRSGDIIGGSSNNKSGDLISSPPNSLKDPRYRSRSRDYGYLSGNRQPRPNENYYNGPNQQQPQQQQQQKSPQPSSQGSPSHGSISQPSNINNNSRKSSYTKDDDKFLKSRHNSYEYSNNNKINPFNNATQSSEKRNLNIKEEEDLFPLKSSANSKSNRPSVSPSAAVKPIVTVTTSTASSLSFKTDVKIPEEKGEKSVSEKRIQAEEEPKNEEETMRHEGMKNPEEKVTEALRDPKKVSLDSNPSSKSSPPPLTSIATSSAVTTHFEDLNKIKMNDKDIELQKALIDSSDDDENEQTAESEEVKVETEDASFAEIPQASESELNQLEKTETKTNSKTDLNAKILFKQENDNEEDTSVVEPEEYSNNKNGNDENNKTIQNVVKEAEDTKQESPEEFSKKNLEELPKSLIATEPNSQILHEKVKIIENDPSTIESKDEISDIKKDTEEKTTELPDVSVQYKTTDLKLEPSVKAEENIEVSETVEDNEIKTGEQGNIDSTLTASRDLAEESEEEPDEPIEVIDSCIFPLNRVESKLWDLKHHSKVKIHRELKYLTKTKFTELSQYDFYKSNLMIFKQVDAPILIKKLLEQDELVDAKKQVLLEEYVSRSRIYERRKQIMNKQVESLHKTAEDKKAEETKEQQKQPTSRRSRHHGDSVRTEAEFMEILASLERERENDPLVRAQYGAAIIPDMIMDPLEKFVMSRNLDSNNIRLDKIKWAERIKTDPIDTFTEAEHEKFCEAFALFPKRFGRISSYLGSLRTPEECVLHYYRTKKETNFKQIVASRNRRTTRKAAANRRKHVTKGKQGITANTTSGTVTPTLQDEANDTKSEVENTATADNSSKTSTPEVEDGTTSTIARGNKRKRSTESVSKTNKKKQDATAATPSDNASTESPSVSESATEQDTLAGKSHIKDEVLANKLKQPVKEKFPVTLEPAKRKFEIIAPKKTDITQGKSIQATFDSSKPSISEEHRKKIKISKRRKDDIQIKPKPESHVEILAGNIPSVTVTVPIPSSSAAAVAAATARSSEAIKYQMLAAATKNSADREMIEKAALERAAQAGREAAARLAAANNGSIVDSETPSVASYIRSTNSSGIHNPEKISGPTFVTTTLAPSVVDNGANISNPATRTTVAQPELYHSQVKFERTPQASHNSKIYSSTQKGTSEVSKESIELPQQESHAPLGQSEPPSLASSVSPPSSQSVPPRSSSSPLSGGALASSGGKFSHDEKKSKEKRITSSYWSVQEITQFPELLKEHGTNWENISKALGSKTTTMVRNYYVRGAATHTEWKELIDMSTNNNQADSVKSETTGQNPEAAKPLVTSPASASVSSTIKVENDRIPSSSHVGILPSVAGDQARFSGGASTSMHNITNANSAPAVSSGSSLTETNPWSSTTNGPPVGYFYSGSSKGEMSSSTQIQNPPQLQSLSAAAGSSYPHYAYNPIKNEVREQPPVVAKSSFISQMTQPSEPLRKLTETSGITNTSSAAPVHKFNPIRMVSLLNDDPSEPPASKLHSEYVPPRPLAHTSVASLLSTPSTTQNFSVSSIMNPSTSSSSYAPTSTGYTPFGTNSSYTNNNPIPQPPKAASIRITSLLNSDDNESGDNSNRSSNSSIPFPRPIQSLAPPPAPPVTSLQQPQYMQPFHPPRRPFADMLNPMPAPSYPPYSQPSSQVTNINNLVNNSIPKVGVTLPQNHLDNNNGDRYRNTGSNPLDALANAAFNNKQ</sequence>
<name>A0A9W6WD99_CANBO</name>